<keyword evidence="2" id="KW-1185">Reference proteome</keyword>
<protein>
    <submittedName>
        <fullName evidence="1">AMP deaminase</fullName>
        <ecNumber evidence="1">3.5.4.6</ecNumber>
    </submittedName>
</protein>
<dbReference type="Proteomes" id="UP001140066">
    <property type="component" value="Unassembled WGS sequence"/>
</dbReference>
<dbReference type="EMBL" id="JANBUK010000371">
    <property type="protein sequence ID" value="KAJ2790261.1"/>
    <property type="molecule type" value="Genomic_DNA"/>
</dbReference>
<evidence type="ECO:0000313" key="2">
    <source>
        <dbReference type="Proteomes" id="UP001140066"/>
    </source>
</evidence>
<keyword evidence="1" id="KW-0378">Hydrolase</keyword>
<name>A0ACC1KIC5_9FUNG</name>
<accession>A0ACC1KIC5</accession>
<sequence>MSDFDSAAAASAASEALLLDEAKSSAAPNPYMTYNTLASTNYTAGPSFVNAYFAKQPKKDPLESPHQTRSPDTEPAWHHQAGQGPAAAAILNCKRALSFTQDNGNQSTTGSEKSLPSAAPGAGILPSQAEELLATDPEIENDELAGREIEDEIRKMMTRTHLNGDAEELEGMSESPQELQRIGQELTRCMELRDKYMQISMQRESDNPRNAPEWTVYPAPPPPAWNSFGKKPPAATEDFDLAKCAIPDDDGCSFAMGDDGVYTVSEKGSAAPFTTAPSIREFFMDLNFLLDTISDGPVKTWAFRRLRYLDARWQLYVLLNEREETAQSKMVPHRDLYNVRKVDGH</sequence>
<gene>
    <name evidence="1" type="primary">AMD1_3</name>
    <name evidence="1" type="ORF">GGI18_001910</name>
</gene>
<proteinExistence type="predicted"/>
<evidence type="ECO:0000313" key="1">
    <source>
        <dbReference type="EMBL" id="KAJ2790261.1"/>
    </source>
</evidence>
<comment type="caution">
    <text evidence="1">The sequence shown here is derived from an EMBL/GenBank/DDBJ whole genome shotgun (WGS) entry which is preliminary data.</text>
</comment>
<dbReference type="EC" id="3.5.4.6" evidence="1"/>
<reference evidence="1" key="1">
    <citation type="submission" date="2022-07" db="EMBL/GenBank/DDBJ databases">
        <title>Phylogenomic reconstructions and comparative analyses of Kickxellomycotina fungi.</title>
        <authorList>
            <person name="Reynolds N.K."/>
            <person name="Stajich J.E."/>
            <person name="Barry K."/>
            <person name="Grigoriev I.V."/>
            <person name="Crous P."/>
            <person name="Smith M.E."/>
        </authorList>
    </citation>
    <scope>NUCLEOTIDE SEQUENCE</scope>
    <source>
        <strain evidence="1">BCRC 34191</strain>
    </source>
</reference>
<feature type="non-terminal residue" evidence="1">
    <location>
        <position position="345"/>
    </location>
</feature>
<organism evidence="1 2">
    <name type="scientific">Coemansia linderi</name>
    <dbReference type="NCBI Taxonomy" id="2663919"/>
    <lineage>
        <taxon>Eukaryota</taxon>
        <taxon>Fungi</taxon>
        <taxon>Fungi incertae sedis</taxon>
        <taxon>Zoopagomycota</taxon>
        <taxon>Kickxellomycotina</taxon>
        <taxon>Kickxellomycetes</taxon>
        <taxon>Kickxellales</taxon>
        <taxon>Kickxellaceae</taxon>
        <taxon>Coemansia</taxon>
    </lineage>
</organism>